<protein>
    <submittedName>
        <fullName evidence="10">Protein RarD</fullName>
    </submittedName>
</protein>
<keyword evidence="11" id="KW-1185">Reference proteome</keyword>
<comment type="subcellular location">
    <subcellularLocation>
        <location evidence="1">Cell membrane</location>
        <topology evidence="1">Multi-pass membrane protein</topology>
    </subcellularLocation>
</comment>
<evidence type="ECO:0000259" key="9">
    <source>
        <dbReference type="Pfam" id="PF00892"/>
    </source>
</evidence>
<feature type="transmembrane region" description="Helical" evidence="8">
    <location>
        <begin position="37"/>
        <end position="58"/>
    </location>
</feature>
<dbReference type="RefSeq" id="WP_096432233.1">
    <property type="nucleotide sequence ID" value="NZ_NTJD01000003.1"/>
</dbReference>
<keyword evidence="5 8" id="KW-0812">Transmembrane</keyword>
<dbReference type="PANTHER" id="PTHR22911">
    <property type="entry name" value="ACYL-MALONYL CONDENSING ENZYME-RELATED"/>
    <property type="match status" value="1"/>
</dbReference>
<dbReference type="NCBIfam" id="TIGR00688">
    <property type="entry name" value="rarD"/>
    <property type="match status" value="1"/>
</dbReference>
<keyword evidence="4" id="KW-1003">Cell membrane</keyword>
<dbReference type="AlphaFoldDB" id="A0A2A4CSW2"/>
<proteinExistence type="inferred from homology"/>
<evidence type="ECO:0000256" key="2">
    <source>
        <dbReference type="ARBA" id="ARBA00007362"/>
    </source>
</evidence>
<keyword evidence="7 8" id="KW-0472">Membrane</keyword>
<dbReference type="Pfam" id="PF00892">
    <property type="entry name" value="EamA"/>
    <property type="match status" value="2"/>
</dbReference>
<feature type="transmembrane region" description="Helical" evidence="8">
    <location>
        <begin position="268"/>
        <end position="287"/>
    </location>
</feature>
<feature type="domain" description="EamA" evidence="9">
    <location>
        <begin position="6"/>
        <end position="140"/>
    </location>
</feature>
<feature type="transmembrane region" description="Helical" evidence="8">
    <location>
        <begin position="7"/>
        <end position="25"/>
    </location>
</feature>
<sequence>MQESTKGTVAMVLACVVWGLSGLYYKALSEVPPLEVLAHRTLWSMVFLGVVLALKGRLDELVSALRSSAIWRLLATAVLISVNWFVFIWSVQEGHAIEASFGYYIFPLVAVALGWMVIGEEMSRGQWASVALAGTGVAVLGLGLGVAPWIPLILATTFGAYGLIKKRLSIGSAVSVLGETLLLAPAAFAVLWALHEGWMGDGQGGHFGREIGQSVMLAFSGVLTGGPLMLFSYAAQRVRMATVGLVQYLNPTLQFAVAALAFGEPVTVWHAIALGLIWAAIAIYSVLSLRGRPRPARA</sequence>
<dbReference type="PANTHER" id="PTHR22911:SF137">
    <property type="entry name" value="SOLUTE CARRIER FAMILY 35 MEMBER G2-RELATED"/>
    <property type="match status" value="1"/>
</dbReference>
<evidence type="ECO:0000313" key="11">
    <source>
        <dbReference type="Proteomes" id="UP000243507"/>
    </source>
</evidence>
<evidence type="ECO:0000256" key="4">
    <source>
        <dbReference type="ARBA" id="ARBA00022475"/>
    </source>
</evidence>
<gene>
    <name evidence="10" type="primary">rarD</name>
    <name evidence="10" type="ORF">CLN94_05620</name>
</gene>
<organism evidence="10 11">
    <name type="scientific">Pseudothioclava arenosa</name>
    <dbReference type="NCBI Taxonomy" id="1795308"/>
    <lineage>
        <taxon>Bacteria</taxon>
        <taxon>Pseudomonadati</taxon>
        <taxon>Pseudomonadota</taxon>
        <taxon>Alphaproteobacteria</taxon>
        <taxon>Rhodobacterales</taxon>
        <taxon>Paracoccaceae</taxon>
        <taxon>Pseudothioclava</taxon>
    </lineage>
</organism>
<evidence type="ECO:0000256" key="5">
    <source>
        <dbReference type="ARBA" id="ARBA00022692"/>
    </source>
</evidence>
<reference evidence="10 11" key="1">
    <citation type="submission" date="2017-09" db="EMBL/GenBank/DDBJ databases">
        <title>A multilocus sequence analysis scheme for characterization of bacteria in the genus Thioclava.</title>
        <authorList>
            <person name="Liu Y."/>
            <person name="Shao Z."/>
        </authorList>
    </citation>
    <scope>NUCLEOTIDE SEQUENCE [LARGE SCALE GENOMIC DNA]</scope>
    <source>
        <strain evidence="10 11">CAU 1312</strain>
    </source>
</reference>
<keyword evidence="6 8" id="KW-1133">Transmembrane helix</keyword>
<evidence type="ECO:0000256" key="8">
    <source>
        <dbReference type="SAM" id="Phobius"/>
    </source>
</evidence>
<feature type="transmembrane region" description="Helical" evidence="8">
    <location>
        <begin position="148"/>
        <end position="164"/>
    </location>
</feature>
<evidence type="ECO:0000256" key="6">
    <source>
        <dbReference type="ARBA" id="ARBA00022989"/>
    </source>
</evidence>
<keyword evidence="3" id="KW-0813">Transport</keyword>
<dbReference type="SUPFAM" id="SSF103481">
    <property type="entry name" value="Multidrug resistance efflux transporter EmrE"/>
    <property type="match status" value="2"/>
</dbReference>
<evidence type="ECO:0000256" key="3">
    <source>
        <dbReference type="ARBA" id="ARBA00022448"/>
    </source>
</evidence>
<dbReference type="GO" id="GO:0005886">
    <property type="term" value="C:plasma membrane"/>
    <property type="evidence" value="ECO:0007669"/>
    <property type="project" value="UniProtKB-SubCell"/>
</dbReference>
<dbReference type="InterPro" id="IPR004626">
    <property type="entry name" value="RarD"/>
</dbReference>
<dbReference type="OrthoDB" id="369870at2"/>
<evidence type="ECO:0000313" key="10">
    <source>
        <dbReference type="EMBL" id="PCD77352.1"/>
    </source>
</evidence>
<comment type="caution">
    <text evidence="10">The sequence shown here is derived from an EMBL/GenBank/DDBJ whole genome shotgun (WGS) entry which is preliminary data.</text>
</comment>
<feature type="domain" description="EamA" evidence="9">
    <location>
        <begin position="152"/>
        <end position="285"/>
    </location>
</feature>
<evidence type="ECO:0000256" key="7">
    <source>
        <dbReference type="ARBA" id="ARBA00023136"/>
    </source>
</evidence>
<feature type="transmembrane region" description="Helical" evidence="8">
    <location>
        <begin position="215"/>
        <end position="235"/>
    </location>
</feature>
<accession>A0A2A4CSW2</accession>
<feature type="transmembrane region" description="Helical" evidence="8">
    <location>
        <begin position="70"/>
        <end position="89"/>
    </location>
</feature>
<name>A0A2A4CSW2_9RHOB</name>
<dbReference type="Proteomes" id="UP000243507">
    <property type="component" value="Unassembled WGS sequence"/>
</dbReference>
<dbReference type="EMBL" id="NTJD01000003">
    <property type="protein sequence ID" value="PCD77352.1"/>
    <property type="molecule type" value="Genomic_DNA"/>
</dbReference>
<comment type="similarity">
    <text evidence="2">Belongs to the EamA transporter family.</text>
</comment>
<feature type="transmembrane region" description="Helical" evidence="8">
    <location>
        <begin position="176"/>
        <end position="195"/>
    </location>
</feature>
<feature type="transmembrane region" description="Helical" evidence="8">
    <location>
        <begin position="101"/>
        <end position="118"/>
    </location>
</feature>
<evidence type="ECO:0000256" key="1">
    <source>
        <dbReference type="ARBA" id="ARBA00004651"/>
    </source>
</evidence>
<dbReference type="InterPro" id="IPR037185">
    <property type="entry name" value="EmrE-like"/>
</dbReference>
<feature type="transmembrane region" description="Helical" evidence="8">
    <location>
        <begin position="242"/>
        <end position="262"/>
    </location>
</feature>
<dbReference type="InterPro" id="IPR000620">
    <property type="entry name" value="EamA_dom"/>
</dbReference>